<proteinExistence type="predicted"/>
<protein>
    <submittedName>
        <fullName evidence="1">Uncharacterized protein</fullName>
    </submittedName>
</protein>
<dbReference type="EMBL" id="CM009752">
    <property type="protein sequence ID" value="PUZ59895.1"/>
    <property type="molecule type" value="Genomic_DNA"/>
</dbReference>
<sequence>MLLLTCQARARGFKIAGSGERAGQAELAGVDGGGKGRAWRGPDRRWKTMGRTWIGFISSKCLALHEGGKALPEPRGDVYTTKPGEYSAWITRGSFDWAEPRGATTVGLYLECLSMGFTSLECPF</sequence>
<dbReference type="AlphaFoldDB" id="A0A2T7DWE2"/>
<reference evidence="1 2" key="1">
    <citation type="submission" date="2018-04" db="EMBL/GenBank/DDBJ databases">
        <title>WGS assembly of Panicum hallii var. hallii HAL2.</title>
        <authorList>
            <person name="Lovell J."/>
            <person name="Jenkins J."/>
            <person name="Lowry D."/>
            <person name="Mamidi S."/>
            <person name="Sreedasyam A."/>
            <person name="Weng X."/>
            <person name="Barry K."/>
            <person name="Bonette J."/>
            <person name="Campitelli B."/>
            <person name="Daum C."/>
            <person name="Gordon S."/>
            <person name="Gould B."/>
            <person name="Lipzen A."/>
            <person name="MacQueen A."/>
            <person name="Palacio-Mejia J."/>
            <person name="Plott C."/>
            <person name="Shakirov E."/>
            <person name="Shu S."/>
            <person name="Yoshinaga Y."/>
            <person name="Zane M."/>
            <person name="Rokhsar D."/>
            <person name="Grimwood J."/>
            <person name="Schmutz J."/>
            <person name="Juenger T."/>
        </authorList>
    </citation>
    <scope>NUCLEOTIDE SEQUENCE [LARGE SCALE GENOMIC DNA]</scope>
    <source>
        <strain evidence="2">cv. HAL2</strain>
    </source>
</reference>
<dbReference type="Gramene" id="PUZ59895">
    <property type="protein sequence ID" value="PUZ59895"/>
    <property type="gene ID" value="GQ55_4G080000"/>
</dbReference>
<accession>A0A2T7DWE2</accession>
<keyword evidence="2" id="KW-1185">Reference proteome</keyword>
<name>A0A2T7DWE2_9POAL</name>
<evidence type="ECO:0000313" key="2">
    <source>
        <dbReference type="Proteomes" id="UP000244336"/>
    </source>
</evidence>
<evidence type="ECO:0000313" key="1">
    <source>
        <dbReference type="EMBL" id="PUZ59895.1"/>
    </source>
</evidence>
<organism evidence="1 2">
    <name type="scientific">Panicum hallii var. hallii</name>
    <dbReference type="NCBI Taxonomy" id="1504633"/>
    <lineage>
        <taxon>Eukaryota</taxon>
        <taxon>Viridiplantae</taxon>
        <taxon>Streptophyta</taxon>
        <taxon>Embryophyta</taxon>
        <taxon>Tracheophyta</taxon>
        <taxon>Spermatophyta</taxon>
        <taxon>Magnoliopsida</taxon>
        <taxon>Liliopsida</taxon>
        <taxon>Poales</taxon>
        <taxon>Poaceae</taxon>
        <taxon>PACMAD clade</taxon>
        <taxon>Panicoideae</taxon>
        <taxon>Panicodae</taxon>
        <taxon>Paniceae</taxon>
        <taxon>Panicinae</taxon>
        <taxon>Panicum</taxon>
        <taxon>Panicum sect. Panicum</taxon>
    </lineage>
</organism>
<dbReference type="Proteomes" id="UP000244336">
    <property type="component" value="Chromosome 4"/>
</dbReference>
<gene>
    <name evidence="1" type="ORF">GQ55_4G080000</name>
</gene>